<dbReference type="EMBL" id="GFDF01006110">
    <property type="protein sequence ID" value="JAV07974.1"/>
    <property type="molecule type" value="Transcribed_RNA"/>
</dbReference>
<protein>
    <submittedName>
        <fullName evidence="1">Putative secreted protein</fullName>
    </submittedName>
</protein>
<evidence type="ECO:0000313" key="1">
    <source>
        <dbReference type="EMBL" id="JAV07974.1"/>
    </source>
</evidence>
<dbReference type="AlphaFoldDB" id="A0A1L8DNN6"/>
<accession>A0A1L8DNN6</accession>
<sequence>MPVSAGKLGILGLWLRLSVIWCRNTFLLDSLNKWRISFHSSKFHCHDSFVVLLIIMELPTGATCGRQHPRLHQIRRQWKKYRAAMCGRWRMSCMNLQLNNFILCRKK</sequence>
<name>A0A1L8DNN6_9DIPT</name>
<reference evidence="1" key="1">
    <citation type="submission" date="2016-12" db="EMBL/GenBank/DDBJ databases">
        <title>An insight into the sialome and mialome of the sand fly, Nyssomyia neivai.</title>
        <authorList>
            <person name="Sebastian V."/>
            <person name="Goulart T.M."/>
            <person name="Oliveira W."/>
            <person name="Calvo E."/>
            <person name="Oliveira L.F."/>
            <person name="Pinto M.C."/>
            <person name="Rosselino A.M."/>
            <person name="Ribeiro J.M."/>
        </authorList>
    </citation>
    <scope>NUCLEOTIDE SEQUENCE</scope>
</reference>
<proteinExistence type="predicted"/>
<organism evidence="1">
    <name type="scientific">Nyssomyia neivai</name>
    <dbReference type="NCBI Taxonomy" id="330878"/>
    <lineage>
        <taxon>Eukaryota</taxon>
        <taxon>Metazoa</taxon>
        <taxon>Ecdysozoa</taxon>
        <taxon>Arthropoda</taxon>
        <taxon>Hexapoda</taxon>
        <taxon>Insecta</taxon>
        <taxon>Pterygota</taxon>
        <taxon>Neoptera</taxon>
        <taxon>Endopterygota</taxon>
        <taxon>Diptera</taxon>
        <taxon>Nematocera</taxon>
        <taxon>Psychodoidea</taxon>
        <taxon>Psychodidae</taxon>
        <taxon>Nyssomyia</taxon>
    </lineage>
</organism>